<evidence type="ECO:0000256" key="1">
    <source>
        <dbReference type="SAM" id="Phobius"/>
    </source>
</evidence>
<dbReference type="EMBL" id="AZFV01000003">
    <property type="protein sequence ID" value="KRM18259.1"/>
    <property type="molecule type" value="Genomic_DNA"/>
</dbReference>
<reference evidence="2 3" key="1">
    <citation type="journal article" date="2015" name="Genome Announc.">
        <title>Expanding the biotechnology potential of lactobacilli through comparative genomics of 213 strains and associated genera.</title>
        <authorList>
            <person name="Sun Z."/>
            <person name="Harris H.M."/>
            <person name="McCann A."/>
            <person name="Guo C."/>
            <person name="Argimon S."/>
            <person name="Zhang W."/>
            <person name="Yang X."/>
            <person name="Jeffery I.B."/>
            <person name="Cooney J.C."/>
            <person name="Kagawa T.F."/>
            <person name="Liu W."/>
            <person name="Song Y."/>
            <person name="Salvetti E."/>
            <person name="Wrobel A."/>
            <person name="Rasinkangas P."/>
            <person name="Parkhill J."/>
            <person name="Rea M.C."/>
            <person name="O'Sullivan O."/>
            <person name="Ritari J."/>
            <person name="Douillard F.P."/>
            <person name="Paul Ross R."/>
            <person name="Yang R."/>
            <person name="Briner A.E."/>
            <person name="Felis G.E."/>
            <person name="de Vos W.M."/>
            <person name="Barrangou R."/>
            <person name="Klaenhammer T.R."/>
            <person name="Caufield P.W."/>
            <person name="Cui Y."/>
            <person name="Zhang H."/>
            <person name="O'Toole P.W."/>
        </authorList>
    </citation>
    <scope>NUCLEOTIDE SEQUENCE [LARGE SCALE GENOMIC DNA]</scope>
    <source>
        <strain evidence="2 3">DSM 16982</strain>
    </source>
</reference>
<dbReference type="AlphaFoldDB" id="A0A0R1WT05"/>
<proteinExistence type="predicted"/>
<evidence type="ECO:0000313" key="2">
    <source>
        <dbReference type="EMBL" id="KRM18259.1"/>
    </source>
</evidence>
<gene>
    <name evidence="2" type="ORF">FD31_GL001589</name>
</gene>
<organism evidence="2 3">
    <name type="scientific">Companilactobacillus nantensis DSM 16982</name>
    <dbReference type="NCBI Taxonomy" id="1423774"/>
    <lineage>
        <taxon>Bacteria</taxon>
        <taxon>Bacillati</taxon>
        <taxon>Bacillota</taxon>
        <taxon>Bacilli</taxon>
        <taxon>Lactobacillales</taxon>
        <taxon>Lactobacillaceae</taxon>
        <taxon>Companilactobacillus</taxon>
    </lineage>
</organism>
<comment type="caution">
    <text evidence="2">The sequence shown here is derived from an EMBL/GenBank/DDBJ whole genome shotgun (WGS) entry which is preliminary data.</text>
</comment>
<keyword evidence="3" id="KW-1185">Reference proteome</keyword>
<keyword evidence="1" id="KW-0472">Membrane</keyword>
<dbReference type="RefSeq" id="WP_057891138.1">
    <property type="nucleotide sequence ID" value="NZ_AZFV01000003.1"/>
</dbReference>
<feature type="transmembrane region" description="Helical" evidence="1">
    <location>
        <begin position="38"/>
        <end position="64"/>
    </location>
</feature>
<dbReference type="Proteomes" id="UP000051302">
    <property type="component" value="Unassembled WGS sequence"/>
</dbReference>
<evidence type="ECO:0008006" key="4">
    <source>
        <dbReference type="Google" id="ProtNLM"/>
    </source>
</evidence>
<accession>A0A0R1WT05</accession>
<protein>
    <recommendedName>
        <fullName evidence="4">Immunity protein</fullName>
    </recommendedName>
</protein>
<keyword evidence="1" id="KW-1133">Transmembrane helix</keyword>
<name>A0A0R1WT05_9LACO</name>
<sequence>MIWKYVFGVVAIFLGTYQMIISYKYLRTTQKHGGKSTSYFVGYAIWDGFVIGLILFLVGIYLMVVKGAFA</sequence>
<feature type="transmembrane region" description="Helical" evidence="1">
    <location>
        <begin position="6"/>
        <end position="26"/>
    </location>
</feature>
<dbReference type="PATRIC" id="fig|1423774.3.peg.1643"/>
<dbReference type="STRING" id="1423774.FD31_GL001589"/>
<keyword evidence="1" id="KW-0812">Transmembrane</keyword>
<evidence type="ECO:0000313" key="3">
    <source>
        <dbReference type="Proteomes" id="UP000051302"/>
    </source>
</evidence>